<dbReference type="SMART" id="SM00421">
    <property type="entry name" value="HTH_LUXR"/>
    <property type="match status" value="1"/>
</dbReference>
<dbReference type="PANTHER" id="PTHR43214">
    <property type="entry name" value="TWO-COMPONENT RESPONSE REGULATOR"/>
    <property type="match status" value="1"/>
</dbReference>
<organism evidence="3 4">
    <name type="scientific">Actinoplanes couchii</name>
    <dbReference type="NCBI Taxonomy" id="403638"/>
    <lineage>
        <taxon>Bacteria</taxon>
        <taxon>Bacillati</taxon>
        <taxon>Actinomycetota</taxon>
        <taxon>Actinomycetes</taxon>
        <taxon>Micromonosporales</taxon>
        <taxon>Micromonosporaceae</taxon>
        <taxon>Actinoplanes</taxon>
    </lineage>
</organism>
<dbReference type="Proteomes" id="UP000612282">
    <property type="component" value="Unassembled WGS sequence"/>
</dbReference>
<sequence>MTEAVASDGNHGSGPLEYGERRLLHLQAARKLLTEGEPIRAVARHLVAAGGTLEPWAVAALREAAAEAVALSAEPEAREFLHTARQGTDSPAVAAELTDLDWWIRPAAAVGALTELARTDGLPSPATAVLVRRLAWHGRIEEASELLAARPDPGIDGAVTDAWLSRLYPGAFGARTGAPALDEVAATHPWLRADADPGAVLQGLALHRGALEPLQMSLLALDGAGTLDTEAGWFADLLAAARRSSSRVAEALLIAARARVELRRGELRTAEESAETALCLLTPASWGVLIGMPLATVLESLTEQGRHAEVPDRLRATLPQAISRTPYGLIYLRARGQHFLATGRSRAALGEFLAAGEIQRSWGADHPGLSPWMLDAARAHLALGEPAAARELAGRQLRGPGGDRPRIRAGALRILAGTVGPGRRPESLREAITLAERSGDRLELARCLAELGRAFTEAGQPEYAYAPLQRAWRIATDSGAGLLLAELAAGGLGGPPVDPAEARGLAQLSDAERRVAELAAQGYKNREIARRLFLTASTVEQHLTRIYRKLGVRRRSALAAIPGLVPAADVPRPGRPRPLCARPGMV</sequence>
<name>A0ABQ3XEC7_9ACTN</name>
<dbReference type="InterPro" id="IPR011990">
    <property type="entry name" value="TPR-like_helical_dom_sf"/>
</dbReference>
<evidence type="ECO:0000313" key="4">
    <source>
        <dbReference type="Proteomes" id="UP000612282"/>
    </source>
</evidence>
<keyword evidence="1" id="KW-0238">DNA-binding</keyword>
<dbReference type="CDD" id="cd06170">
    <property type="entry name" value="LuxR_C_like"/>
    <property type="match status" value="1"/>
</dbReference>
<dbReference type="PRINTS" id="PR00038">
    <property type="entry name" value="HTHLUXR"/>
</dbReference>
<dbReference type="InterPro" id="IPR036388">
    <property type="entry name" value="WH-like_DNA-bd_sf"/>
</dbReference>
<dbReference type="PANTHER" id="PTHR43214:SF43">
    <property type="entry name" value="TWO-COMPONENT RESPONSE REGULATOR"/>
    <property type="match status" value="1"/>
</dbReference>
<keyword evidence="4" id="KW-1185">Reference proteome</keyword>
<reference evidence="3 4" key="1">
    <citation type="submission" date="2021-01" db="EMBL/GenBank/DDBJ databases">
        <title>Whole genome shotgun sequence of Actinoplanes couchii NBRC 106145.</title>
        <authorList>
            <person name="Komaki H."/>
            <person name="Tamura T."/>
        </authorList>
    </citation>
    <scope>NUCLEOTIDE SEQUENCE [LARGE SCALE GENOMIC DNA]</scope>
    <source>
        <strain evidence="3 4">NBRC 106145</strain>
    </source>
</reference>
<feature type="domain" description="HTH luxR-type" evidence="2">
    <location>
        <begin position="501"/>
        <end position="566"/>
    </location>
</feature>
<accession>A0ABQ3XEC7</accession>
<dbReference type="EMBL" id="BOMG01000064">
    <property type="protein sequence ID" value="GID56861.1"/>
    <property type="molecule type" value="Genomic_DNA"/>
</dbReference>
<dbReference type="InterPro" id="IPR039420">
    <property type="entry name" value="WalR-like"/>
</dbReference>
<dbReference type="PROSITE" id="PS50043">
    <property type="entry name" value="HTH_LUXR_2"/>
    <property type="match status" value="1"/>
</dbReference>
<dbReference type="InterPro" id="IPR000792">
    <property type="entry name" value="Tscrpt_reg_LuxR_C"/>
</dbReference>
<protein>
    <recommendedName>
        <fullName evidence="2">HTH luxR-type domain-containing protein</fullName>
    </recommendedName>
</protein>
<proteinExistence type="predicted"/>
<dbReference type="Pfam" id="PF00196">
    <property type="entry name" value="GerE"/>
    <property type="match status" value="1"/>
</dbReference>
<comment type="caution">
    <text evidence="3">The sequence shown here is derived from an EMBL/GenBank/DDBJ whole genome shotgun (WGS) entry which is preliminary data.</text>
</comment>
<evidence type="ECO:0000313" key="3">
    <source>
        <dbReference type="EMBL" id="GID56861.1"/>
    </source>
</evidence>
<dbReference type="InterPro" id="IPR016032">
    <property type="entry name" value="Sig_transdc_resp-reg_C-effctor"/>
</dbReference>
<evidence type="ECO:0000259" key="2">
    <source>
        <dbReference type="PROSITE" id="PS50043"/>
    </source>
</evidence>
<gene>
    <name evidence="3" type="ORF">Aco03nite_052650</name>
</gene>
<dbReference type="Gene3D" id="1.25.40.10">
    <property type="entry name" value="Tetratricopeptide repeat domain"/>
    <property type="match status" value="1"/>
</dbReference>
<dbReference type="PROSITE" id="PS00622">
    <property type="entry name" value="HTH_LUXR_1"/>
    <property type="match status" value="1"/>
</dbReference>
<evidence type="ECO:0000256" key="1">
    <source>
        <dbReference type="ARBA" id="ARBA00023125"/>
    </source>
</evidence>
<dbReference type="SUPFAM" id="SSF46894">
    <property type="entry name" value="C-terminal effector domain of the bipartite response regulators"/>
    <property type="match status" value="1"/>
</dbReference>
<dbReference type="Gene3D" id="1.10.10.10">
    <property type="entry name" value="Winged helix-like DNA-binding domain superfamily/Winged helix DNA-binding domain"/>
    <property type="match status" value="1"/>
</dbReference>